<reference evidence="1 2" key="1">
    <citation type="submission" date="2016-10" db="EMBL/GenBank/DDBJ databases">
        <authorList>
            <person name="de Groot N.N."/>
        </authorList>
    </citation>
    <scope>NUCLEOTIDE SEQUENCE [LARGE SCALE GENOMIC DNA]</scope>
    <source>
        <strain evidence="1 2">CGMCC 1.3442</strain>
    </source>
</reference>
<dbReference type="EMBL" id="FNIG01000004">
    <property type="protein sequence ID" value="SDN41278.1"/>
    <property type="molecule type" value="Genomic_DNA"/>
</dbReference>
<gene>
    <name evidence="1" type="ORF">SAMN05216498_2241</name>
</gene>
<organism evidence="1 2">
    <name type="scientific">Tenuibacillus multivorans</name>
    <dbReference type="NCBI Taxonomy" id="237069"/>
    <lineage>
        <taxon>Bacteria</taxon>
        <taxon>Bacillati</taxon>
        <taxon>Bacillota</taxon>
        <taxon>Bacilli</taxon>
        <taxon>Bacillales</taxon>
        <taxon>Bacillaceae</taxon>
        <taxon>Tenuibacillus</taxon>
    </lineage>
</organism>
<dbReference type="RefSeq" id="WP_093856676.1">
    <property type="nucleotide sequence ID" value="NZ_BJVZ01000029.1"/>
</dbReference>
<dbReference type="AlphaFoldDB" id="A0A1H0B6C8"/>
<dbReference type="InterPro" id="IPR029068">
    <property type="entry name" value="Glyas_Bleomycin-R_OHBP_Dase"/>
</dbReference>
<evidence type="ECO:0000313" key="2">
    <source>
        <dbReference type="Proteomes" id="UP000199334"/>
    </source>
</evidence>
<proteinExistence type="predicted"/>
<accession>A0A1H0B6C8</accession>
<dbReference type="OrthoDB" id="9814858at2"/>
<dbReference type="SUPFAM" id="SSF54593">
    <property type="entry name" value="Glyoxalase/Bleomycin resistance protein/Dihydroxybiphenyl dioxygenase"/>
    <property type="match status" value="1"/>
</dbReference>
<keyword evidence="2" id="KW-1185">Reference proteome</keyword>
<protein>
    <recommendedName>
        <fullName evidence="3">VOC domain-containing protein</fullName>
    </recommendedName>
</protein>
<evidence type="ECO:0008006" key="3">
    <source>
        <dbReference type="Google" id="ProtNLM"/>
    </source>
</evidence>
<evidence type="ECO:0000313" key="1">
    <source>
        <dbReference type="EMBL" id="SDN41278.1"/>
    </source>
</evidence>
<name>A0A1H0B6C8_9BACI</name>
<dbReference type="STRING" id="237069.SAMN05216498_2241"/>
<sequence length="109" mass="12903">MNIHHIGFEVENLQQAVEFFEKQCQMNIINTLKWNSEQIVFLRSKSGMVIELTEGHNFDTHIAYENINLTDWIKHTKNSIDGPYQVLDGETVFVHNHQHPWYEICSFKI</sequence>
<dbReference type="Proteomes" id="UP000199334">
    <property type="component" value="Unassembled WGS sequence"/>
</dbReference>
<dbReference type="Gene3D" id="3.10.180.10">
    <property type="entry name" value="2,3-Dihydroxybiphenyl 1,2-Dioxygenase, domain 1"/>
    <property type="match status" value="1"/>
</dbReference>
<dbReference type="CDD" id="cd06587">
    <property type="entry name" value="VOC"/>
    <property type="match status" value="1"/>
</dbReference>